<dbReference type="InterPro" id="IPR050697">
    <property type="entry name" value="Adenylyl/Guanylyl_Cyclase_3/4"/>
</dbReference>
<feature type="region of interest" description="Disordered" evidence="1">
    <location>
        <begin position="83"/>
        <end position="116"/>
    </location>
</feature>
<dbReference type="SUPFAM" id="SSF55073">
    <property type="entry name" value="Nucleotide cyclase"/>
    <property type="match status" value="1"/>
</dbReference>
<organism evidence="3">
    <name type="scientific">hydrothermal vent metagenome</name>
    <dbReference type="NCBI Taxonomy" id="652676"/>
    <lineage>
        <taxon>unclassified sequences</taxon>
        <taxon>metagenomes</taxon>
        <taxon>ecological metagenomes</taxon>
    </lineage>
</organism>
<feature type="compositionally biased region" description="Basic and acidic residues" evidence="1">
    <location>
        <begin position="96"/>
        <end position="106"/>
    </location>
</feature>
<proteinExistence type="predicted"/>
<dbReference type="InterPro" id="IPR001054">
    <property type="entry name" value="A/G_cyclase"/>
</dbReference>
<evidence type="ECO:0000313" key="3">
    <source>
        <dbReference type="EMBL" id="VAW38881.1"/>
    </source>
</evidence>
<dbReference type="Gene3D" id="3.30.70.1230">
    <property type="entry name" value="Nucleotide cyclase"/>
    <property type="match status" value="1"/>
</dbReference>
<gene>
    <name evidence="3" type="ORF">MNBD_DELTA04-1788</name>
</gene>
<dbReference type="PANTHER" id="PTHR43081:SF1">
    <property type="entry name" value="ADENYLATE CYCLASE, TERMINAL-DIFFERENTIATION SPECIFIC"/>
    <property type="match status" value="1"/>
</dbReference>
<dbReference type="GO" id="GO:0035556">
    <property type="term" value="P:intracellular signal transduction"/>
    <property type="evidence" value="ECO:0007669"/>
    <property type="project" value="InterPro"/>
</dbReference>
<dbReference type="CDD" id="cd07302">
    <property type="entry name" value="CHD"/>
    <property type="match status" value="1"/>
</dbReference>
<dbReference type="PROSITE" id="PS50125">
    <property type="entry name" value="GUANYLATE_CYCLASE_2"/>
    <property type="match status" value="1"/>
</dbReference>
<dbReference type="AlphaFoldDB" id="A0A3B0V7G2"/>
<evidence type="ECO:0000259" key="2">
    <source>
        <dbReference type="PROSITE" id="PS50125"/>
    </source>
</evidence>
<reference evidence="3" key="1">
    <citation type="submission" date="2018-06" db="EMBL/GenBank/DDBJ databases">
        <authorList>
            <person name="Zhirakovskaya E."/>
        </authorList>
    </citation>
    <scope>NUCLEOTIDE SEQUENCE</scope>
</reference>
<dbReference type="InterPro" id="IPR029787">
    <property type="entry name" value="Nucleotide_cyclase"/>
</dbReference>
<dbReference type="Gene3D" id="1.10.1660.10">
    <property type="match status" value="1"/>
</dbReference>
<accession>A0A3B0V7G2</accession>
<feature type="domain" description="Guanylate cyclase" evidence="2">
    <location>
        <begin position="302"/>
        <end position="435"/>
    </location>
</feature>
<protein>
    <recommendedName>
        <fullName evidence="2">Guanylate cyclase domain-containing protein</fullName>
    </recommendedName>
</protein>
<dbReference type="EMBL" id="UOEY01000064">
    <property type="protein sequence ID" value="VAW38881.1"/>
    <property type="molecule type" value="Genomic_DNA"/>
</dbReference>
<dbReference type="GO" id="GO:0009190">
    <property type="term" value="P:cyclic nucleotide biosynthetic process"/>
    <property type="evidence" value="ECO:0007669"/>
    <property type="project" value="InterPro"/>
</dbReference>
<sequence>MSDLITSKEIIDKTGISRATLNNYIKLGILPKPIVGRPRSGQQGVKQIGYFPPESLENIFKVKLLKTQGHSIADIAAIFRKDEEETAPSGSQVQPQDERGGHDSRQSRGKVSSACSSGNLSVTICDIDSPAYLVNHNFEIEWINKPAEDLIFKQRVRSLVDIESRNVFRLLLNQGLGSTGQNWQEIITLNFTILQKAIDKDRLSNLFKGMTRSESELMQGLFESRKPAASRDAFYHLPVSVVADDHSRKTYWVHTMTFREGIFFVFLPDEGINSEFLDMLTHREKVINALLRNRMPSLVSLGVLVADLQDSVKISAELLPGEYFELINGLWEVVGPTFERYGGIYGKHAGDGMLYYFIHKNDGNYLMNALDCALEVREVVSEFSSRWRAKKSWSNELFLNTGINEGQEFFGTIHSARNVEFTALGDTINIAGRLSEFARNGEIWTTKNLISKLSQEERETICFGIYQKNRSGRIFIRDSFSRISDLVAEDPQHYRHFESFPGLPITLIEKKVNLLTDHQEPGSILSA</sequence>
<name>A0A3B0V7G2_9ZZZZ</name>
<dbReference type="Pfam" id="PF00211">
    <property type="entry name" value="Guanylate_cyc"/>
    <property type="match status" value="1"/>
</dbReference>
<dbReference type="PANTHER" id="PTHR43081">
    <property type="entry name" value="ADENYLATE CYCLASE, TERMINAL-DIFFERENTIATION SPECIFIC-RELATED"/>
    <property type="match status" value="1"/>
</dbReference>
<evidence type="ECO:0000256" key="1">
    <source>
        <dbReference type="SAM" id="MobiDB-lite"/>
    </source>
</evidence>